<dbReference type="Pfam" id="PF09946">
    <property type="entry name" value="DUF2178"/>
    <property type="match status" value="1"/>
</dbReference>
<feature type="transmembrane region" description="Helical" evidence="1">
    <location>
        <begin position="94"/>
        <end position="111"/>
    </location>
</feature>
<dbReference type="Proteomes" id="UP000095453">
    <property type="component" value="Unassembled WGS sequence"/>
</dbReference>
<proteinExistence type="predicted"/>
<dbReference type="AlphaFoldDB" id="A0A173VQZ9"/>
<keyword evidence="1" id="KW-1133">Transmembrane helix</keyword>
<evidence type="ECO:0000313" key="2">
    <source>
        <dbReference type="EMBL" id="CUN29742.1"/>
    </source>
</evidence>
<feature type="transmembrane region" description="Helical" evidence="1">
    <location>
        <begin position="183"/>
        <end position="202"/>
    </location>
</feature>
<reference evidence="2 3" key="1">
    <citation type="submission" date="2015-09" db="EMBL/GenBank/DDBJ databases">
        <authorList>
            <consortium name="Pathogen Informatics"/>
        </authorList>
    </citation>
    <scope>NUCLEOTIDE SEQUENCE [LARGE SCALE GENOMIC DNA]</scope>
    <source>
        <strain evidence="2 3">2789STDY5608887</strain>
    </source>
</reference>
<feature type="transmembrane region" description="Helical" evidence="1">
    <location>
        <begin position="117"/>
        <end position="135"/>
    </location>
</feature>
<organism evidence="2 3">
    <name type="scientific">Roseburia inulinivorans</name>
    <dbReference type="NCBI Taxonomy" id="360807"/>
    <lineage>
        <taxon>Bacteria</taxon>
        <taxon>Bacillati</taxon>
        <taxon>Bacillota</taxon>
        <taxon>Clostridia</taxon>
        <taxon>Lachnospirales</taxon>
        <taxon>Lachnospiraceae</taxon>
        <taxon>Roseburia</taxon>
    </lineage>
</organism>
<feature type="transmembrane region" description="Helical" evidence="1">
    <location>
        <begin position="52"/>
        <end position="74"/>
    </location>
</feature>
<dbReference type="InterPro" id="IPR019235">
    <property type="entry name" value="DUF2178_TM"/>
</dbReference>
<name>A0A173VQZ9_9FIRM</name>
<keyword evidence="1" id="KW-0472">Membrane</keyword>
<keyword evidence="1" id="KW-0812">Transmembrane</keyword>
<evidence type="ECO:0000313" key="3">
    <source>
        <dbReference type="Proteomes" id="UP000095453"/>
    </source>
</evidence>
<dbReference type="RefSeq" id="WP_055171962.1">
    <property type="nucleotide sequence ID" value="NZ_CYXX01000040.1"/>
</dbReference>
<evidence type="ECO:0000256" key="1">
    <source>
        <dbReference type="SAM" id="Phobius"/>
    </source>
</evidence>
<feature type="transmembrane region" description="Helical" evidence="1">
    <location>
        <begin position="156"/>
        <end position="177"/>
    </location>
</feature>
<gene>
    <name evidence="2" type="ORF">ERS852444_03358</name>
</gene>
<dbReference type="InterPro" id="IPR036259">
    <property type="entry name" value="MFS_trans_sf"/>
</dbReference>
<dbReference type="SUPFAM" id="SSF103473">
    <property type="entry name" value="MFS general substrate transporter"/>
    <property type="match status" value="1"/>
</dbReference>
<protein>
    <submittedName>
        <fullName evidence="2">Protein of uncharacterized function (DUF3796)</fullName>
    </submittedName>
</protein>
<sequence length="221" mass="25370">MKKRTKLTICLGVICALLVAISSWYTIAFNNSRFIVPMDLSEYVFRVQDLPMIISGVLLTLYIVNIVVLFLESIKTNRRRELTLQSTRTINPKLGFLGLLGFAGFLGFWTYSVDKTIFPFVFFLFFGFFGFFYEGKMSNTLIDERYKENKMKAQSVANKTSLSIIFLAILILGQGKLMDNLEYTLIALVIVIALSIALEIFLSEYLLYHYDNDEQFGESEE</sequence>
<dbReference type="EMBL" id="CYXX01000040">
    <property type="protein sequence ID" value="CUN29742.1"/>
    <property type="molecule type" value="Genomic_DNA"/>
</dbReference>
<accession>A0A173VQZ9</accession>